<evidence type="ECO:0000256" key="6">
    <source>
        <dbReference type="ARBA" id="ARBA00022777"/>
    </source>
</evidence>
<evidence type="ECO:0000259" key="7">
    <source>
        <dbReference type="PROSITE" id="PS51093"/>
    </source>
</evidence>
<dbReference type="GO" id="GO:0016301">
    <property type="term" value="F:kinase activity"/>
    <property type="evidence" value="ECO:0007669"/>
    <property type="project" value="UniProtKB-KW"/>
</dbReference>
<reference evidence="9 12" key="3">
    <citation type="submission" date="2018-08" db="EMBL/GenBank/DDBJ databases">
        <title>A genome reference for cultivated species of the human gut microbiota.</title>
        <authorList>
            <person name="Zou Y."/>
            <person name="Xue W."/>
            <person name="Luo G."/>
        </authorList>
    </citation>
    <scope>NUCLEOTIDE SEQUENCE [LARGE SCALE GENOMIC DNA]</scope>
    <source>
        <strain evidence="9 12">AF17-27</strain>
    </source>
</reference>
<evidence type="ECO:0000256" key="1">
    <source>
        <dbReference type="ARBA" id="ARBA00004496"/>
    </source>
</evidence>
<dbReference type="EMBL" id="QRXR01000022">
    <property type="protein sequence ID" value="RGU21605.1"/>
    <property type="molecule type" value="Genomic_DNA"/>
</dbReference>
<keyword evidence="6" id="KW-0418">Kinase</keyword>
<dbReference type="InterPro" id="IPR011055">
    <property type="entry name" value="Dup_hybrid_motif"/>
</dbReference>
<dbReference type="InterPro" id="IPR001127">
    <property type="entry name" value="PTS_EIIA_1_perm"/>
</dbReference>
<dbReference type="GO" id="GO:0009401">
    <property type="term" value="P:phosphoenolpyruvate-dependent sugar phosphotransferase system"/>
    <property type="evidence" value="ECO:0007669"/>
    <property type="project" value="UniProtKB-KW"/>
</dbReference>
<keyword evidence="2" id="KW-0813">Transport</keyword>
<dbReference type="RefSeq" id="WP_015516071.1">
    <property type="nucleotide sequence ID" value="NZ_AP031452.1"/>
</dbReference>
<organism evidence="8 11">
    <name type="scientific">Agathobacter rectalis</name>
    <dbReference type="NCBI Taxonomy" id="39491"/>
    <lineage>
        <taxon>Bacteria</taxon>
        <taxon>Bacillati</taxon>
        <taxon>Bacillota</taxon>
        <taxon>Clostridia</taxon>
        <taxon>Lachnospirales</taxon>
        <taxon>Lachnospiraceae</taxon>
        <taxon>Agathobacter</taxon>
    </lineage>
</organism>
<evidence type="ECO:0000313" key="9">
    <source>
        <dbReference type="EMBL" id="RGU21605.1"/>
    </source>
</evidence>
<dbReference type="AlphaFoldDB" id="A0A0M6WQJ4"/>
<dbReference type="Proteomes" id="UP000049472">
    <property type="component" value="Unassembled WGS sequence"/>
</dbReference>
<dbReference type="EMBL" id="VSTF01000014">
    <property type="protein sequence ID" value="TYL57948.1"/>
    <property type="molecule type" value="Genomic_DNA"/>
</dbReference>
<evidence type="ECO:0000313" key="10">
    <source>
        <dbReference type="EMBL" id="TYL57948.1"/>
    </source>
</evidence>
<dbReference type="Proteomes" id="UP000283765">
    <property type="component" value="Unassembled WGS sequence"/>
</dbReference>
<dbReference type="PANTHER" id="PTHR45008">
    <property type="entry name" value="PTS SYSTEM GLUCOSE-SPECIFIC EIIA COMPONENT"/>
    <property type="match status" value="1"/>
</dbReference>
<comment type="subcellular location">
    <subcellularLocation>
        <location evidence="1">Cytoplasm</location>
    </subcellularLocation>
</comment>
<reference evidence="10 13" key="4">
    <citation type="submission" date="2019-08" db="EMBL/GenBank/DDBJ databases">
        <authorList>
            <person name="Duncan S."/>
            <person name="Walker A."/>
        </authorList>
    </citation>
    <scope>NUCLEOTIDE SEQUENCE [LARGE SCALE GENOMIC DNA]</scope>
    <source>
        <strain evidence="10 13">T3WBe13</strain>
    </source>
</reference>
<dbReference type="PANTHER" id="PTHR45008:SF1">
    <property type="entry name" value="PTS SYSTEM GLUCOSE-SPECIFIC EIIA COMPONENT"/>
    <property type="match status" value="1"/>
</dbReference>
<evidence type="ECO:0000256" key="2">
    <source>
        <dbReference type="ARBA" id="ARBA00022448"/>
    </source>
</evidence>
<evidence type="ECO:0000313" key="12">
    <source>
        <dbReference type="Proteomes" id="UP000283765"/>
    </source>
</evidence>
<evidence type="ECO:0000256" key="5">
    <source>
        <dbReference type="ARBA" id="ARBA00022683"/>
    </source>
</evidence>
<dbReference type="Pfam" id="PF00358">
    <property type="entry name" value="PTS_EIIA_1"/>
    <property type="match status" value="1"/>
</dbReference>
<dbReference type="SUPFAM" id="SSF51261">
    <property type="entry name" value="Duplicated hybrid motif"/>
    <property type="match status" value="1"/>
</dbReference>
<dbReference type="GO" id="GO:0005737">
    <property type="term" value="C:cytoplasm"/>
    <property type="evidence" value="ECO:0007669"/>
    <property type="project" value="UniProtKB-SubCell"/>
</dbReference>
<dbReference type="NCBIfam" id="TIGR00830">
    <property type="entry name" value="PTBA"/>
    <property type="match status" value="1"/>
</dbReference>
<dbReference type="Gene3D" id="2.70.70.10">
    <property type="entry name" value="Glucose Permease (Domain IIA)"/>
    <property type="match status" value="1"/>
</dbReference>
<evidence type="ECO:0000256" key="4">
    <source>
        <dbReference type="ARBA" id="ARBA00022679"/>
    </source>
</evidence>
<evidence type="ECO:0000313" key="11">
    <source>
        <dbReference type="Proteomes" id="UP000049472"/>
    </source>
</evidence>
<dbReference type="InterPro" id="IPR050890">
    <property type="entry name" value="PTS_EIIA_component"/>
</dbReference>
<reference evidence="8" key="2">
    <citation type="submission" date="2015-05" db="EMBL/GenBank/DDBJ databases">
        <authorList>
            <person name="Wang D.B."/>
            <person name="Wang M."/>
        </authorList>
    </citation>
    <scope>NUCLEOTIDE SEQUENCE [LARGE SCALE GENOMIC DNA]</scope>
    <source>
        <strain evidence="8">T1-815</strain>
    </source>
</reference>
<dbReference type="EMBL" id="CVRQ01000023">
    <property type="protein sequence ID" value="CRL39862.1"/>
    <property type="molecule type" value="Genomic_DNA"/>
</dbReference>
<dbReference type="PROSITE" id="PS00371">
    <property type="entry name" value="PTS_EIIA_TYPE_1_HIS"/>
    <property type="match status" value="1"/>
</dbReference>
<keyword evidence="3 9" id="KW-0762">Sugar transport</keyword>
<protein>
    <submittedName>
        <fullName evidence="9">PTS glucose transporter subunit IIA</fullName>
    </submittedName>
    <submittedName>
        <fullName evidence="8">PTS system, beta-glucoside-specific IIABC component</fullName>
    </submittedName>
</protein>
<evidence type="ECO:0000256" key="3">
    <source>
        <dbReference type="ARBA" id="ARBA00022597"/>
    </source>
</evidence>
<keyword evidence="11" id="KW-1185">Reference proteome</keyword>
<reference evidence="10 13" key="5">
    <citation type="submission" date="2019-09" db="EMBL/GenBank/DDBJ databases">
        <title>Strain-level analysis of Eubacterium rectale using genomes from metagenomes.</title>
        <authorList>
            <person name="Karcher N."/>
            <person name="Segata N."/>
        </authorList>
    </citation>
    <scope>NUCLEOTIDE SEQUENCE [LARGE SCALE GENOMIC DNA]</scope>
    <source>
        <strain evidence="10 13">T3WBe13</strain>
    </source>
</reference>
<reference evidence="11" key="1">
    <citation type="submission" date="2015-05" db="EMBL/GenBank/DDBJ databases">
        <authorList>
            <consortium name="Pathogen Informatics"/>
        </authorList>
    </citation>
    <scope>NUCLEOTIDE SEQUENCE [LARGE SCALE GENOMIC DNA]</scope>
    <source>
        <strain evidence="11">T1-815</strain>
    </source>
</reference>
<accession>A0A0M6WQJ4</accession>
<proteinExistence type="predicted"/>
<dbReference type="FunFam" id="2.70.70.10:FF:000001">
    <property type="entry name" value="PTS system glucose-specific IIA component"/>
    <property type="match status" value="1"/>
</dbReference>
<dbReference type="Proteomes" id="UP000324327">
    <property type="component" value="Unassembled WGS sequence"/>
</dbReference>
<gene>
    <name evidence="9" type="ORF">DWW89_12405</name>
    <name evidence="10" type="ORF">FYL31_11385</name>
    <name evidence="8" type="ORF">T1815_21901</name>
</gene>
<sequence>MLGFFKNKSKGKVICSPCNGRVVPITEVPDPTFSEKILGDGVAVIPSEGRFYAPADGEVTAVFDTLHAFTMTTTQGVELLLHIGLDTVTLKGDPFKSHISVGDQVKKGDLLMEADLKQIKAADLNVITPVLIGNTADYSEIKMLKEGNVSAGDEILSLA</sequence>
<dbReference type="PROSITE" id="PS51093">
    <property type="entry name" value="PTS_EIIA_TYPE_1"/>
    <property type="match status" value="1"/>
</dbReference>
<keyword evidence="5" id="KW-0598">Phosphotransferase system</keyword>
<feature type="domain" description="PTS EIIA type-1" evidence="7">
    <location>
        <begin position="30"/>
        <end position="134"/>
    </location>
</feature>
<evidence type="ECO:0000313" key="8">
    <source>
        <dbReference type="EMBL" id="CRL39862.1"/>
    </source>
</evidence>
<evidence type="ECO:0000313" key="13">
    <source>
        <dbReference type="Proteomes" id="UP000324327"/>
    </source>
</evidence>
<keyword evidence="4" id="KW-0808">Transferase</keyword>
<name>A0A0M6WQJ4_9FIRM</name>